<keyword evidence="6 8" id="KW-1133">Transmembrane helix</keyword>
<protein>
    <recommendedName>
        <fullName evidence="8">Protein BTN</fullName>
    </recommendedName>
</protein>
<comment type="similarity">
    <text evidence="2 8">Belongs to the battenin family.</text>
</comment>
<dbReference type="PANTHER" id="PTHR10981:SF0">
    <property type="entry name" value="BATTENIN"/>
    <property type="match status" value="1"/>
</dbReference>
<sequence>MPGDAPQSRDSNDLGRRAGESRFVSPLSNPRNRLFASFVIFGLLNNVLYVIILSAALDLVPPETPKGIVAFFNIFPALLAKVCWPLVSNGQIRYRRRVAFCTGLSWAGIVTIAMSAGVNARLLGISLASFSSGLGELTFLQLTTTLPTRAASRTAIGAWSTGTGAAGVAGAAIWWLLRGLGVKGGLGISSFLPLFFPVTYLYLLPEWSELAPQNAYRPVATDDGAFADAEPDENDGVLAKPVPKVWLSTRDKINLIKPLVLPYMLPLCVVYIEEYVINSGVAPTLVFPIPTHGVWSWLFKTPRDYYPFWSLTYQTFVFISRSSLSLGLPPIPKHLLPLPTVIQFFVLVLMTLQARSFIFSTPEYTPPAPEPVSGVDRAITMVFLLSCLEGLCGGSAYVNTFFHVGHEGDDGNDSDADADGASVEEIKRKMEKEFRIGATGAADSCGILFASLISMPVEVALCNAQIARGRSTCRNL</sequence>
<evidence type="ECO:0000313" key="9">
    <source>
        <dbReference type="EMBL" id="KAL1407600.1"/>
    </source>
</evidence>
<name>A0ABR3PYY2_9TREE</name>
<dbReference type="SUPFAM" id="SSF103473">
    <property type="entry name" value="MFS general substrate transporter"/>
    <property type="match status" value="1"/>
</dbReference>
<proteinExistence type="inferred from homology"/>
<keyword evidence="5" id="KW-0029">Amino-acid transport</keyword>
<dbReference type="Proteomes" id="UP001565368">
    <property type="component" value="Unassembled WGS sequence"/>
</dbReference>
<dbReference type="Pfam" id="PF02487">
    <property type="entry name" value="CLN3"/>
    <property type="match status" value="1"/>
</dbReference>
<feature type="transmembrane region" description="Helical" evidence="8">
    <location>
        <begin position="34"/>
        <end position="56"/>
    </location>
</feature>
<evidence type="ECO:0000313" key="10">
    <source>
        <dbReference type="Proteomes" id="UP001565368"/>
    </source>
</evidence>
<evidence type="ECO:0000256" key="6">
    <source>
        <dbReference type="ARBA" id="ARBA00022989"/>
    </source>
</evidence>
<evidence type="ECO:0000256" key="1">
    <source>
        <dbReference type="ARBA" id="ARBA00004127"/>
    </source>
</evidence>
<comment type="caution">
    <text evidence="8">Lacks conserved residue(s) required for the propagation of feature annotation.</text>
</comment>
<evidence type="ECO:0000256" key="3">
    <source>
        <dbReference type="ARBA" id="ARBA00022448"/>
    </source>
</evidence>
<feature type="transmembrane region" description="Helical" evidence="8">
    <location>
        <begin position="68"/>
        <end position="87"/>
    </location>
</feature>
<dbReference type="PANTHER" id="PTHR10981">
    <property type="entry name" value="BATTENIN"/>
    <property type="match status" value="1"/>
</dbReference>
<keyword evidence="3" id="KW-0813">Transport</keyword>
<dbReference type="PRINTS" id="PR01315">
    <property type="entry name" value="BATTENIN"/>
</dbReference>
<evidence type="ECO:0000256" key="5">
    <source>
        <dbReference type="ARBA" id="ARBA00022970"/>
    </source>
</evidence>
<comment type="subcellular location">
    <subcellularLocation>
        <location evidence="1">Endomembrane system</location>
        <topology evidence="1">Multi-pass membrane protein</topology>
    </subcellularLocation>
    <subcellularLocation>
        <location evidence="8">Vacuole membrane</location>
        <topology evidence="8">Multi-pass membrane protein</topology>
    </subcellularLocation>
</comment>
<organism evidence="9 10">
    <name type="scientific">Vanrija albida</name>
    <dbReference type="NCBI Taxonomy" id="181172"/>
    <lineage>
        <taxon>Eukaryota</taxon>
        <taxon>Fungi</taxon>
        <taxon>Dikarya</taxon>
        <taxon>Basidiomycota</taxon>
        <taxon>Agaricomycotina</taxon>
        <taxon>Tremellomycetes</taxon>
        <taxon>Trichosporonales</taxon>
        <taxon>Trichosporonaceae</taxon>
        <taxon>Vanrija</taxon>
    </lineage>
</organism>
<dbReference type="InterPro" id="IPR036259">
    <property type="entry name" value="MFS_trans_sf"/>
</dbReference>
<feature type="transmembrane region" description="Helical" evidence="8">
    <location>
        <begin position="156"/>
        <end position="177"/>
    </location>
</feature>
<gene>
    <name evidence="9" type="primary">BTN1</name>
    <name evidence="9" type="ORF">Q8F55_007033</name>
</gene>
<dbReference type="EMBL" id="JBBXJM010000005">
    <property type="protein sequence ID" value="KAL1407600.1"/>
    <property type="molecule type" value="Genomic_DNA"/>
</dbReference>
<dbReference type="GeneID" id="95988076"/>
<evidence type="ECO:0000256" key="2">
    <source>
        <dbReference type="ARBA" id="ARBA00007467"/>
    </source>
</evidence>
<feature type="transmembrane region" description="Helical" evidence="8">
    <location>
        <begin position="184"/>
        <end position="203"/>
    </location>
</feature>
<accession>A0ABR3PYY2</accession>
<dbReference type="InterPro" id="IPR003492">
    <property type="entry name" value="Battenin_disease_Cln3"/>
</dbReference>
<keyword evidence="8" id="KW-0926">Vacuole</keyword>
<comment type="caution">
    <text evidence="9">The sequence shown here is derived from an EMBL/GenBank/DDBJ whole genome shotgun (WGS) entry which is preliminary data.</text>
</comment>
<evidence type="ECO:0000256" key="8">
    <source>
        <dbReference type="RuleBase" id="RU361113"/>
    </source>
</evidence>
<evidence type="ECO:0000256" key="7">
    <source>
        <dbReference type="ARBA" id="ARBA00023136"/>
    </source>
</evidence>
<keyword evidence="4 8" id="KW-0812">Transmembrane</keyword>
<feature type="transmembrane region" description="Helical" evidence="8">
    <location>
        <begin position="99"/>
        <end position="118"/>
    </location>
</feature>
<keyword evidence="10" id="KW-1185">Reference proteome</keyword>
<reference evidence="9 10" key="1">
    <citation type="submission" date="2023-08" db="EMBL/GenBank/DDBJ databases">
        <title>Annotated Genome Sequence of Vanrija albida AlHP1.</title>
        <authorList>
            <person name="Herzog R."/>
        </authorList>
    </citation>
    <scope>NUCLEOTIDE SEQUENCE [LARGE SCALE GENOMIC DNA]</scope>
    <source>
        <strain evidence="9 10">AlHP1</strain>
    </source>
</reference>
<evidence type="ECO:0000256" key="4">
    <source>
        <dbReference type="ARBA" id="ARBA00022692"/>
    </source>
</evidence>
<keyword evidence="7 8" id="KW-0472">Membrane</keyword>
<dbReference type="RefSeq" id="XP_069207544.1">
    <property type="nucleotide sequence ID" value="XM_069355473.1"/>
</dbReference>